<dbReference type="InterPro" id="IPR005227">
    <property type="entry name" value="YqgF"/>
</dbReference>
<protein>
    <recommendedName>
        <fullName evidence="5">Putative pre-16S rRNA nuclease</fullName>
        <ecNumber evidence="5">3.1.-.-</ecNumber>
    </recommendedName>
</protein>
<evidence type="ECO:0000313" key="7">
    <source>
        <dbReference type="EMBL" id="WCE45157.1"/>
    </source>
</evidence>
<dbReference type="InterPro" id="IPR006641">
    <property type="entry name" value="YqgF/RNaseH-like_dom"/>
</dbReference>
<dbReference type="Gene3D" id="3.30.420.140">
    <property type="entry name" value="YqgF/RNase H-like domain"/>
    <property type="match status" value="1"/>
</dbReference>
<reference evidence="7" key="1">
    <citation type="submission" date="2023-01" db="EMBL/GenBank/DDBJ databases">
        <title>Comparative Genomic Analysis of the Clinically-Derived Winkia Strain NY0527 Provides Evidence into the Taxonomic Reassignment of Winkia neuii and Characterizes Their Virulence Traits.</title>
        <authorList>
            <person name="Cai X."/>
            <person name="Peng Y."/>
            <person name="Li M."/>
            <person name="Qiu Y."/>
            <person name="Wang Y."/>
            <person name="Xu L."/>
            <person name="Hou Q."/>
        </authorList>
    </citation>
    <scope>NUCLEOTIDE SEQUENCE</scope>
    <source>
        <strain evidence="7">NY0527</strain>
    </source>
</reference>
<dbReference type="SMART" id="SM00732">
    <property type="entry name" value="YqgFc"/>
    <property type="match status" value="1"/>
</dbReference>
<comment type="function">
    <text evidence="5">Could be a nuclease involved in processing of the 5'-end of pre-16S rRNA.</text>
</comment>
<dbReference type="GO" id="GO:0005829">
    <property type="term" value="C:cytosol"/>
    <property type="evidence" value="ECO:0007669"/>
    <property type="project" value="TreeGrafter"/>
</dbReference>
<sequence>MRKGSRIAFDVGTVRIGVAVCDADTILCTPKTTIAKDKYDADLYEAADLVDEVGAVEIIVGKPVTLAGNSGKSAKMALKWARGLRSLVTVPIRMVDERLSSVSAHTQMSEAGMNSRQQRQLVDQQAAVVILQQALEYERINDRPAGQKL</sequence>
<evidence type="ECO:0000256" key="2">
    <source>
        <dbReference type="ARBA" id="ARBA00022517"/>
    </source>
</evidence>
<dbReference type="CDD" id="cd16964">
    <property type="entry name" value="YqgF"/>
    <property type="match status" value="1"/>
</dbReference>
<evidence type="ECO:0000256" key="3">
    <source>
        <dbReference type="ARBA" id="ARBA00022722"/>
    </source>
</evidence>
<dbReference type="AlphaFoldDB" id="A0AB38XLE7"/>
<keyword evidence="2 5" id="KW-0690">Ribosome biogenesis</keyword>
<gene>
    <name evidence="7" type="primary">ruvX</name>
    <name evidence="7" type="ORF">PIG85_05625</name>
</gene>
<dbReference type="KEGG" id="wne:PIG85_05625"/>
<dbReference type="InterPro" id="IPR012337">
    <property type="entry name" value="RNaseH-like_sf"/>
</dbReference>
<accession>A0AB38XLE7</accession>
<dbReference type="GO" id="GO:0000967">
    <property type="term" value="P:rRNA 5'-end processing"/>
    <property type="evidence" value="ECO:0007669"/>
    <property type="project" value="UniProtKB-UniRule"/>
</dbReference>
<evidence type="ECO:0000256" key="4">
    <source>
        <dbReference type="ARBA" id="ARBA00022801"/>
    </source>
</evidence>
<keyword evidence="3 5" id="KW-0540">Nuclease</keyword>
<evidence type="ECO:0000313" key="8">
    <source>
        <dbReference type="Proteomes" id="UP001211044"/>
    </source>
</evidence>
<comment type="similarity">
    <text evidence="5">Belongs to the YqgF HJR family.</text>
</comment>
<evidence type="ECO:0000256" key="1">
    <source>
        <dbReference type="ARBA" id="ARBA00022490"/>
    </source>
</evidence>
<keyword evidence="1 5" id="KW-0963">Cytoplasm</keyword>
<dbReference type="GO" id="GO:0016788">
    <property type="term" value="F:hydrolase activity, acting on ester bonds"/>
    <property type="evidence" value="ECO:0007669"/>
    <property type="project" value="UniProtKB-UniRule"/>
</dbReference>
<dbReference type="RefSeq" id="WP_004805196.1">
    <property type="nucleotide sequence ID" value="NZ_CP116394.1"/>
</dbReference>
<dbReference type="EC" id="3.1.-.-" evidence="5"/>
<keyword evidence="4 5" id="KW-0378">Hydrolase</keyword>
<feature type="domain" description="YqgF/RNase H-like" evidence="6">
    <location>
        <begin position="4"/>
        <end position="104"/>
    </location>
</feature>
<name>A0AB38XLE7_9ACTO</name>
<dbReference type="HAMAP" id="MF_00651">
    <property type="entry name" value="Nuclease_YqgF"/>
    <property type="match status" value="1"/>
</dbReference>
<dbReference type="Pfam" id="PF03652">
    <property type="entry name" value="RuvX"/>
    <property type="match status" value="1"/>
</dbReference>
<dbReference type="InterPro" id="IPR037027">
    <property type="entry name" value="YqgF/RNaseH-like_dom_sf"/>
</dbReference>
<evidence type="ECO:0000256" key="5">
    <source>
        <dbReference type="HAMAP-Rule" id="MF_00651"/>
    </source>
</evidence>
<dbReference type="NCBIfam" id="TIGR00250">
    <property type="entry name" value="RNAse_H_YqgF"/>
    <property type="match status" value="1"/>
</dbReference>
<comment type="subcellular location">
    <subcellularLocation>
        <location evidence="5">Cytoplasm</location>
    </subcellularLocation>
</comment>
<evidence type="ECO:0000259" key="6">
    <source>
        <dbReference type="SMART" id="SM00732"/>
    </source>
</evidence>
<dbReference type="EMBL" id="CP116394">
    <property type="protein sequence ID" value="WCE45157.1"/>
    <property type="molecule type" value="Genomic_DNA"/>
</dbReference>
<dbReference type="PANTHER" id="PTHR33317:SF4">
    <property type="entry name" value="POLYNUCLEOTIDYL TRANSFERASE, RIBONUCLEASE H-LIKE SUPERFAMILY PROTEIN"/>
    <property type="match status" value="1"/>
</dbReference>
<proteinExistence type="inferred from homology"/>
<dbReference type="Proteomes" id="UP001211044">
    <property type="component" value="Chromosome"/>
</dbReference>
<dbReference type="SUPFAM" id="SSF53098">
    <property type="entry name" value="Ribonuclease H-like"/>
    <property type="match status" value="1"/>
</dbReference>
<dbReference type="GO" id="GO:0004518">
    <property type="term" value="F:nuclease activity"/>
    <property type="evidence" value="ECO:0007669"/>
    <property type="project" value="UniProtKB-KW"/>
</dbReference>
<organism evidence="7 8">
    <name type="scientific">Winkia neuii subsp. anitrata</name>
    <dbReference type="NCBI Taxonomy" id="29318"/>
    <lineage>
        <taxon>Bacteria</taxon>
        <taxon>Bacillati</taxon>
        <taxon>Actinomycetota</taxon>
        <taxon>Actinomycetes</taxon>
        <taxon>Actinomycetales</taxon>
        <taxon>Actinomycetaceae</taxon>
        <taxon>Winkia</taxon>
    </lineage>
</organism>
<dbReference type="PANTHER" id="PTHR33317">
    <property type="entry name" value="POLYNUCLEOTIDYL TRANSFERASE, RIBONUCLEASE H-LIKE SUPERFAMILY PROTEIN"/>
    <property type="match status" value="1"/>
</dbReference>